<dbReference type="InterPro" id="IPR036909">
    <property type="entry name" value="Cyt_c-like_dom_sf"/>
</dbReference>
<evidence type="ECO:0000313" key="8">
    <source>
        <dbReference type="Proteomes" id="UP000318081"/>
    </source>
</evidence>
<reference evidence="7 8" key="1">
    <citation type="submission" date="2019-02" db="EMBL/GenBank/DDBJ databases">
        <title>Deep-cultivation of Planctomycetes and their phenomic and genomic characterization uncovers novel biology.</title>
        <authorList>
            <person name="Wiegand S."/>
            <person name="Jogler M."/>
            <person name="Boedeker C."/>
            <person name="Pinto D."/>
            <person name="Vollmers J."/>
            <person name="Rivas-Marin E."/>
            <person name="Kohn T."/>
            <person name="Peeters S.H."/>
            <person name="Heuer A."/>
            <person name="Rast P."/>
            <person name="Oberbeckmann S."/>
            <person name="Bunk B."/>
            <person name="Jeske O."/>
            <person name="Meyerdierks A."/>
            <person name="Storesund J.E."/>
            <person name="Kallscheuer N."/>
            <person name="Luecker S."/>
            <person name="Lage O.M."/>
            <person name="Pohl T."/>
            <person name="Merkel B.J."/>
            <person name="Hornburger P."/>
            <person name="Mueller R.-W."/>
            <person name="Bruemmer F."/>
            <person name="Labrenz M."/>
            <person name="Spormann A.M."/>
            <person name="Op den Camp H."/>
            <person name="Overmann J."/>
            <person name="Amann R."/>
            <person name="Jetten M.S.M."/>
            <person name="Mascher T."/>
            <person name="Medema M.H."/>
            <person name="Devos D.P."/>
            <person name="Kaster A.-K."/>
            <person name="Ovreas L."/>
            <person name="Rohde M."/>
            <person name="Galperin M.Y."/>
            <person name="Jogler C."/>
        </authorList>
    </citation>
    <scope>NUCLEOTIDE SEQUENCE [LARGE SCALE GENOMIC DNA]</scope>
    <source>
        <strain evidence="7 8">TBK1r</strain>
    </source>
</reference>
<dbReference type="InterPro" id="IPR009056">
    <property type="entry name" value="Cyt_c-like_dom"/>
</dbReference>
<organism evidence="7 8">
    <name type="scientific">Stieleria magnilauensis</name>
    <dbReference type="NCBI Taxonomy" id="2527963"/>
    <lineage>
        <taxon>Bacteria</taxon>
        <taxon>Pseudomonadati</taxon>
        <taxon>Planctomycetota</taxon>
        <taxon>Planctomycetia</taxon>
        <taxon>Pirellulales</taxon>
        <taxon>Pirellulaceae</taxon>
        <taxon>Stieleria</taxon>
    </lineage>
</organism>
<gene>
    <name evidence="7" type="ORF">TBK1r_26840</name>
</gene>
<evidence type="ECO:0000256" key="2">
    <source>
        <dbReference type="ARBA" id="ARBA00022723"/>
    </source>
</evidence>
<evidence type="ECO:0000259" key="6">
    <source>
        <dbReference type="PROSITE" id="PS51007"/>
    </source>
</evidence>
<evidence type="ECO:0000313" key="7">
    <source>
        <dbReference type="EMBL" id="QDV83742.1"/>
    </source>
</evidence>
<feature type="region of interest" description="Disordered" evidence="5">
    <location>
        <begin position="36"/>
        <end position="69"/>
    </location>
</feature>
<feature type="region of interest" description="Disordered" evidence="5">
    <location>
        <begin position="133"/>
        <end position="171"/>
    </location>
</feature>
<dbReference type="Gene3D" id="1.10.760.10">
    <property type="entry name" value="Cytochrome c-like domain"/>
    <property type="match status" value="2"/>
</dbReference>
<keyword evidence="2 4" id="KW-0479">Metal-binding</keyword>
<protein>
    <recommendedName>
        <fullName evidence="6">Cytochrome c domain-containing protein</fullName>
    </recommendedName>
</protein>
<proteinExistence type="predicted"/>
<evidence type="ECO:0000256" key="4">
    <source>
        <dbReference type="PROSITE-ProRule" id="PRU00433"/>
    </source>
</evidence>
<dbReference type="SUPFAM" id="SSF46626">
    <property type="entry name" value="Cytochrome c"/>
    <property type="match status" value="2"/>
</dbReference>
<dbReference type="Proteomes" id="UP000318081">
    <property type="component" value="Chromosome"/>
</dbReference>
<accession>A0ABX5XPR9</accession>
<keyword evidence="8" id="KW-1185">Reference proteome</keyword>
<keyword evidence="3 4" id="KW-0408">Iron</keyword>
<feature type="domain" description="Cytochrome c" evidence="6">
    <location>
        <begin position="71"/>
        <end position="236"/>
    </location>
</feature>
<evidence type="ECO:0000256" key="1">
    <source>
        <dbReference type="ARBA" id="ARBA00022617"/>
    </source>
</evidence>
<keyword evidence="1 4" id="KW-0349">Heme</keyword>
<feature type="compositionally biased region" description="Acidic residues" evidence="5">
    <location>
        <begin position="139"/>
        <end position="169"/>
    </location>
</feature>
<evidence type="ECO:0000256" key="5">
    <source>
        <dbReference type="SAM" id="MobiDB-lite"/>
    </source>
</evidence>
<sequence length="608" mass="66929">MDGIGRPLILMILGVIVLRCAGSASAQVLRDPRGHLYTTNDEVGTNEADAEEDEENGEKTEAGETESSAVTLLERGKIAFNRSCVECHDAERSLSKQKSFDGWMRTIRRMAAMDDADIPSADFEPIAVFLTAEAGAAESSDDEADTESDDEDSENEEDATGGDASEDDGPDRALIEQGRIAFNSSCIQCHDAQRSLSKRKSFAGWMQTIRRMAAMDGAQVPSSSFRAIATYLRSQNEGSQNESGGDGESAAAEESVSPWSFSTTASTVWRGSSDTIETPGFFIDAWATADWQSEGPLKAKVTACTSCHSDRNTSGGFTLELVEASATLDLLSFLNKQKPQKSKQSPRFADECPFKAELKVGRFIVPFGAFSSMVHPGSLRTVTNPLMFDMGRRVDRSIRPVLMLPFSDEGVDLQFALAASNDWVATIDLFAVNGLQGNASGINFNTSRRYYDNNRRPDYGGRMTLGNNRMRLGFSAMAGAISDDPFDDPARYQMIGWDAIARPNEKLRFYFEYAQRRNFALTASDLDEFTSGYVAETEYRLWEPLSFVARLDNLERRSTGGDEEIDRVTWGFNVATPGGSLLLLNHEHWILPDNSDIDVIGVRWTATF</sequence>
<dbReference type="SUPFAM" id="SSF56935">
    <property type="entry name" value="Porins"/>
    <property type="match status" value="1"/>
</dbReference>
<evidence type="ECO:0000256" key="3">
    <source>
        <dbReference type="ARBA" id="ARBA00023004"/>
    </source>
</evidence>
<name>A0ABX5XPR9_9BACT</name>
<feature type="region of interest" description="Disordered" evidence="5">
    <location>
        <begin position="235"/>
        <end position="258"/>
    </location>
</feature>
<dbReference type="EMBL" id="CP036432">
    <property type="protein sequence ID" value="QDV83742.1"/>
    <property type="molecule type" value="Genomic_DNA"/>
</dbReference>
<dbReference type="InterPro" id="IPR036280">
    <property type="entry name" value="Multihaem_cyt_sf"/>
</dbReference>
<dbReference type="PROSITE" id="PS51007">
    <property type="entry name" value="CYTC"/>
    <property type="match status" value="1"/>
</dbReference>
<dbReference type="SUPFAM" id="SSF48695">
    <property type="entry name" value="Multiheme cytochromes"/>
    <property type="match status" value="1"/>
</dbReference>